<evidence type="ECO:0000256" key="14">
    <source>
        <dbReference type="NCBIfam" id="TIGR00228"/>
    </source>
</evidence>
<dbReference type="CDD" id="cd16962">
    <property type="entry name" value="RuvC"/>
    <property type="match status" value="1"/>
</dbReference>
<sequence length="173" mass="18557">MRHRSSPRRILGIDPGLRITGYGVITVNGSRLAYVGSGIIRIPDGPLPERLNILFEQLAHVLAQYEPVTAAVEQVFVHRNPSSALKLGHARGAAICACAQAGLTVAEYTPRRIKQALVGTGNADKQQVQYMVQSLLGLRGNLRVDAADALATAVCHAHGQRFDCARAGEKLIS</sequence>
<dbReference type="Pfam" id="PF02075">
    <property type="entry name" value="RuvC"/>
    <property type="match status" value="1"/>
</dbReference>
<dbReference type="Gene3D" id="3.30.420.10">
    <property type="entry name" value="Ribonuclease H-like superfamily/Ribonuclease H"/>
    <property type="match status" value="1"/>
</dbReference>
<comment type="catalytic activity">
    <reaction evidence="12 13">
        <text>Endonucleolytic cleavage at a junction such as a reciprocal single-stranded crossover between two homologous DNA duplexes (Holliday junction).</text>
        <dbReference type="EC" id="3.1.21.10"/>
    </reaction>
</comment>
<dbReference type="RefSeq" id="WP_005002803.1">
    <property type="nucleotide sequence ID" value="NZ_CH672427.1"/>
</dbReference>
<evidence type="ECO:0000256" key="12">
    <source>
        <dbReference type="ARBA" id="ARBA00029354"/>
    </source>
</evidence>
<dbReference type="EMBL" id="AAOF01000003">
    <property type="protein sequence ID" value="EAR22439.1"/>
    <property type="molecule type" value="Genomic_DNA"/>
</dbReference>
<evidence type="ECO:0000313" key="16">
    <source>
        <dbReference type="Proteomes" id="UP000003374"/>
    </source>
</evidence>
<evidence type="ECO:0000256" key="3">
    <source>
        <dbReference type="ARBA" id="ARBA00022722"/>
    </source>
</evidence>
<dbReference type="STRING" id="314278.NB231_11904"/>
<feature type="active site" evidence="13">
    <location>
        <position position="145"/>
    </location>
</feature>
<feature type="binding site" evidence="13">
    <location>
        <position position="145"/>
    </location>
    <ligand>
        <name>Mg(2+)</name>
        <dbReference type="ChEBI" id="CHEBI:18420"/>
        <label>1</label>
    </ligand>
</feature>
<dbReference type="GO" id="GO:0008821">
    <property type="term" value="F:crossover junction DNA endonuclease activity"/>
    <property type="evidence" value="ECO:0007669"/>
    <property type="project" value="UniProtKB-UniRule"/>
</dbReference>
<comment type="function">
    <text evidence="13">The RuvA-RuvB-RuvC complex processes Holliday junction (HJ) DNA during genetic recombination and DNA repair. Endonuclease that resolves HJ intermediates. Cleaves cruciform DNA by making single-stranded nicks across the HJ at symmetrical positions within the homologous arms, yielding a 5'-phosphate and a 3'-hydroxyl group; requires a central core of homology in the junction. The consensus cleavage sequence is 5'-(A/T)TT(C/G)-3'. Cleavage occurs on the 3'-side of the TT dinucleotide at the point of strand exchange. HJ branch migration catalyzed by RuvA-RuvB allows RuvC to scan DNA until it finds its consensus sequence, where it cleaves and resolves the cruciform DNA.</text>
</comment>
<comment type="subunit">
    <text evidence="13">Homodimer which binds Holliday junction (HJ) DNA. The HJ becomes 2-fold symmetrical on binding to RuvC with unstacked arms; it has a different conformation from HJ DNA in complex with RuvA. In the full resolvosome a probable DNA-RuvA(4)-RuvB(12)-RuvC(2) complex forms which resolves the HJ.</text>
</comment>
<dbReference type="PANTHER" id="PTHR30194:SF3">
    <property type="entry name" value="CROSSOVER JUNCTION ENDODEOXYRIBONUCLEASE RUVC"/>
    <property type="match status" value="1"/>
</dbReference>
<keyword evidence="6 13" id="KW-0227">DNA damage</keyword>
<evidence type="ECO:0000256" key="10">
    <source>
        <dbReference type="ARBA" id="ARBA00023172"/>
    </source>
</evidence>
<evidence type="ECO:0000313" key="15">
    <source>
        <dbReference type="EMBL" id="EAR22439.1"/>
    </source>
</evidence>
<dbReference type="AlphaFoldDB" id="A4BPD8"/>
<accession>A4BPD8</accession>
<dbReference type="EC" id="3.1.21.10" evidence="13 14"/>
<keyword evidence="3 13" id="KW-0540">Nuclease</keyword>
<dbReference type="GO" id="GO:0005737">
    <property type="term" value="C:cytoplasm"/>
    <property type="evidence" value="ECO:0007669"/>
    <property type="project" value="UniProtKB-SubCell"/>
</dbReference>
<comment type="caution">
    <text evidence="15">The sequence shown here is derived from an EMBL/GenBank/DDBJ whole genome shotgun (WGS) entry which is preliminary data.</text>
</comment>
<feature type="active site" evidence="13">
    <location>
        <position position="14"/>
    </location>
</feature>
<organism evidence="15 16">
    <name type="scientific">Nitrococcus mobilis Nb-231</name>
    <dbReference type="NCBI Taxonomy" id="314278"/>
    <lineage>
        <taxon>Bacteria</taxon>
        <taxon>Pseudomonadati</taxon>
        <taxon>Pseudomonadota</taxon>
        <taxon>Gammaproteobacteria</taxon>
        <taxon>Chromatiales</taxon>
        <taxon>Ectothiorhodospiraceae</taxon>
        <taxon>Nitrococcus</taxon>
    </lineage>
</organism>
<gene>
    <name evidence="13" type="primary">ruvC</name>
    <name evidence="15" type="ORF">NB231_11904</name>
</gene>
<comment type="subcellular location">
    <subcellularLocation>
        <location evidence="13">Cytoplasm</location>
    </subcellularLocation>
</comment>
<dbReference type="eggNOG" id="COG0817">
    <property type="taxonomic scope" value="Bacteria"/>
</dbReference>
<feature type="binding site" evidence="13">
    <location>
        <position position="14"/>
    </location>
    <ligand>
        <name>Mg(2+)</name>
        <dbReference type="ChEBI" id="CHEBI:18420"/>
        <label>1</label>
    </ligand>
</feature>
<evidence type="ECO:0000256" key="5">
    <source>
        <dbReference type="ARBA" id="ARBA00022759"/>
    </source>
</evidence>
<keyword evidence="2 13" id="KW-0963">Cytoplasm</keyword>
<feature type="active site" evidence="13">
    <location>
        <position position="73"/>
    </location>
</feature>
<keyword evidence="9 13" id="KW-0238">DNA-binding</keyword>
<dbReference type="HAMAP" id="MF_00034">
    <property type="entry name" value="RuvC"/>
    <property type="match status" value="1"/>
</dbReference>
<keyword evidence="10 13" id="KW-0233">DNA recombination</keyword>
<evidence type="ECO:0000256" key="4">
    <source>
        <dbReference type="ARBA" id="ARBA00022723"/>
    </source>
</evidence>
<evidence type="ECO:0000256" key="9">
    <source>
        <dbReference type="ARBA" id="ARBA00023125"/>
    </source>
</evidence>
<dbReference type="GO" id="GO:0006310">
    <property type="term" value="P:DNA recombination"/>
    <property type="evidence" value="ECO:0007669"/>
    <property type="project" value="UniProtKB-UniRule"/>
</dbReference>
<dbReference type="InterPro" id="IPR012337">
    <property type="entry name" value="RNaseH-like_sf"/>
</dbReference>
<evidence type="ECO:0000256" key="2">
    <source>
        <dbReference type="ARBA" id="ARBA00022490"/>
    </source>
</evidence>
<evidence type="ECO:0000256" key="7">
    <source>
        <dbReference type="ARBA" id="ARBA00022801"/>
    </source>
</evidence>
<proteinExistence type="inferred from homology"/>
<dbReference type="GO" id="GO:0048476">
    <property type="term" value="C:Holliday junction resolvase complex"/>
    <property type="evidence" value="ECO:0007669"/>
    <property type="project" value="UniProtKB-UniRule"/>
</dbReference>
<dbReference type="GO" id="GO:0000287">
    <property type="term" value="F:magnesium ion binding"/>
    <property type="evidence" value="ECO:0007669"/>
    <property type="project" value="UniProtKB-UniRule"/>
</dbReference>
<comment type="similarity">
    <text evidence="1 13">Belongs to the RuvC family.</text>
</comment>
<evidence type="ECO:0000256" key="6">
    <source>
        <dbReference type="ARBA" id="ARBA00022763"/>
    </source>
</evidence>
<keyword evidence="5 13" id="KW-0255">Endonuclease</keyword>
<dbReference type="GO" id="GO:0006281">
    <property type="term" value="P:DNA repair"/>
    <property type="evidence" value="ECO:0007669"/>
    <property type="project" value="UniProtKB-UniRule"/>
</dbReference>
<dbReference type="InterPro" id="IPR002176">
    <property type="entry name" value="X-over_junc_endoDNase_RuvC"/>
</dbReference>
<reference evidence="15 16" key="1">
    <citation type="submission" date="2006-02" db="EMBL/GenBank/DDBJ databases">
        <authorList>
            <person name="Waterbury J."/>
            <person name="Ferriera S."/>
            <person name="Johnson J."/>
            <person name="Kravitz S."/>
            <person name="Halpern A."/>
            <person name="Remington K."/>
            <person name="Beeson K."/>
            <person name="Tran B."/>
            <person name="Rogers Y.-H."/>
            <person name="Friedman R."/>
            <person name="Venter J.C."/>
        </authorList>
    </citation>
    <scope>NUCLEOTIDE SEQUENCE [LARGE SCALE GENOMIC DNA]</scope>
    <source>
        <strain evidence="15 16">Nb-231</strain>
    </source>
</reference>
<keyword evidence="8 13" id="KW-0460">Magnesium</keyword>
<comment type="cofactor">
    <cofactor evidence="13">
        <name>Mg(2+)</name>
        <dbReference type="ChEBI" id="CHEBI:18420"/>
    </cofactor>
    <text evidence="13">Binds 2 Mg(2+) ion per subunit.</text>
</comment>
<evidence type="ECO:0000256" key="8">
    <source>
        <dbReference type="ARBA" id="ARBA00022842"/>
    </source>
</evidence>
<keyword evidence="4 13" id="KW-0479">Metal-binding</keyword>
<dbReference type="GO" id="GO:0003677">
    <property type="term" value="F:DNA binding"/>
    <property type="evidence" value="ECO:0007669"/>
    <property type="project" value="UniProtKB-KW"/>
</dbReference>
<dbReference type="Proteomes" id="UP000003374">
    <property type="component" value="Unassembled WGS sequence"/>
</dbReference>
<protein>
    <recommendedName>
        <fullName evidence="13 14">Crossover junction endodeoxyribonuclease RuvC</fullName>
        <ecNumber evidence="13 14">3.1.21.10</ecNumber>
    </recommendedName>
    <alternativeName>
        <fullName evidence="13">Holliday junction nuclease RuvC</fullName>
    </alternativeName>
    <alternativeName>
        <fullName evidence="13">Holliday junction resolvase RuvC</fullName>
    </alternativeName>
</protein>
<evidence type="ECO:0000256" key="13">
    <source>
        <dbReference type="HAMAP-Rule" id="MF_00034"/>
    </source>
</evidence>
<feature type="binding site" evidence="13">
    <location>
        <position position="73"/>
    </location>
    <ligand>
        <name>Mg(2+)</name>
        <dbReference type="ChEBI" id="CHEBI:18420"/>
        <label>2</label>
    </ligand>
</feature>
<keyword evidence="11 13" id="KW-0234">DNA repair</keyword>
<name>A4BPD8_9GAMM</name>
<dbReference type="FunFam" id="3.30.420.10:FF:000002">
    <property type="entry name" value="Crossover junction endodeoxyribonuclease RuvC"/>
    <property type="match status" value="1"/>
</dbReference>
<dbReference type="PANTHER" id="PTHR30194">
    <property type="entry name" value="CROSSOVER JUNCTION ENDODEOXYRIBONUCLEASE RUVC"/>
    <property type="match status" value="1"/>
</dbReference>
<dbReference type="InterPro" id="IPR036397">
    <property type="entry name" value="RNaseH_sf"/>
</dbReference>
<dbReference type="HOGENOM" id="CLU_091257_2_1_6"/>
<dbReference type="PRINTS" id="PR00696">
    <property type="entry name" value="RSOLVASERUVC"/>
</dbReference>
<dbReference type="NCBIfam" id="TIGR00228">
    <property type="entry name" value="ruvC"/>
    <property type="match status" value="1"/>
</dbReference>
<keyword evidence="16" id="KW-1185">Reference proteome</keyword>
<evidence type="ECO:0000256" key="1">
    <source>
        <dbReference type="ARBA" id="ARBA00009518"/>
    </source>
</evidence>
<dbReference type="SUPFAM" id="SSF53098">
    <property type="entry name" value="Ribonuclease H-like"/>
    <property type="match status" value="1"/>
</dbReference>
<evidence type="ECO:0000256" key="11">
    <source>
        <dbReference type="ARBA" id="ARBA00023204"/>
    </source>
</evidence>
<keyword evidence="7 13" id="KW-0378">Hydrolase</keyword>